<dbReference type="Proteomes" id="UP001285352">
    <property type="component" value="Unassembled WGS sequence"/>
</dbReference>
<evidence type="ECO:0000256" key="4">
    <source>
        <dbReference type="ARBA" id="ARBA00016743"/>
    </source>
</evidence>
<dbReference type="InterPro" id="IPR009081">
    <property type="entry name" value="PP-bd_ACP"/>
</dbReference>
<evidence type="ECO:0000256" key="6">
    <source>
        <dbReference type="ARBA" id="ARBA00022553"/>
    </source>
</evidence>
<keyword evidence="6" id="KW-0597">Phosphoprotein</keyword>
<proteinExistence type="inferred from homology"/>
<keyword evidence="11" id="KW-1185">Reference proteome</keyword>
<dbReference type="InterPro" id="IPR042099">
    <property type="entry name" value="ANL_N_sf"/>
</dbReference>
<evidence type="ECO:0000259" key="9">
    <source>
        <dbReference type="PROSITE" id="PS50075"/>
    </source>
</evidence>
<dbReference type="PROSITE" id="PS00455">
    <property type="entry name" value="AMP_BINDING"/>
    <property type="match status" value="1"/>
</dbReference>
<dbReference type="InterPro" id="IPR000873">
    <property type="entry name" value="AMP-dep_synth/lig_dom"/>
</dbReference>
<dbReference type="Gene3D" id="3.40.50.1820">
    <property type="entry name" value="alpha/beta hydrolase"/>
    <property type="match status" value="1"/>
</dbReference>
<dbReference type="Gene3D" id="3.30.300.30">
    <property type="match status" value="1"/>
</dbReference>
<protein>
    <recommendedName>
        <fullName evidence="4">Phenyloxazoline synthase MbtB</fullName>
    </recommendedName>
    <alternativeName>
        <fullName evidence="8">Mycobactin synthetase protein B</fullName>
    </alternativeName>
</protein>
<dbReference type="NCBIfam" id="TIGR01733">
    <property type="entry name" value="AA-adenyl-dom"/>
    <property type="match status" value="1"/>
</dbReference>
<dbReference type="SUPFAM" id="SSF47336">
    <property type="entry name" value="ACP-like"/>
    <property type="match status" value="2"/>
</dbReference>
<dbReference type="CDD" id="cd19535">
    <property type="entry name" value="Cyc_NRPS"/>
    <property type="match status" value="1"/>
</dbReference>
<gene>
    <name evidence="10" type="ORF">SK854_45745</name>
</gene>
<dbReference type="EMBL" id="JAXAVU010000018">
    <property type="protein sequence ID" value="MDX8149495.1"/>
    <property type="molecule type" value="Genomic_DNA"/>
</dbReference>
<dbReference type="InterPro" id="IPR001242">
    <property type="entry name" value="Condensation_dom"/>
</dbReference>
<evidence type="ECO:0000256" key="2">
    <source>
        <dbReference type="ARBA" id="ARBA00005102"/>
    </source>
</evidence>
<evidence type="ECO:0000313" key="11">
    <source>
        <dbReference type="Proteomes" id="UP001285352"/>
    </source>
</evidence>
<feature type="domain" description="Carrier" evidence="9">
    <location>
        <begin position="6"/>
        <end position="82"/>
    </location>
</feature>
<keyword evidence="7" id="KW-0436">Ligase</keyword>
<dbReference type="InterPro" id="IPR020806">
    <property type="entry name" value="PKS_PP-bd"/>
</dbReference>
<dbReference type="InterPro" id="IPR045851">
    <property type="entry name" value="AMP-bd_C_sf"/>
</dbReference>
<dbReference type="Gene3D" id="3.30.559.30">
    <property type="entry name" value="Nonribosomal peptide synthetase, condensation domain"/>
    <property type="match status" value="1"/>
</dbReference>
<evidence type="ECO:0000256" key="5">
    <source>
        <dbReference type="ARBA" id="ARBA00022450"/>
    </source>
</evidence>
<organism evidence="10 11">
    <name type="scientific">Lentzea sokolovensis</name>
    <dbReference type="NCBI Taxonomy" id="3095429"/>
    <lineage>
        <taxon>Bacteria</taxon>
        <taxon>Bacillati</taxon>
        <taxon>Actinomycetota</taxon>
        <taxon>Actinomycetes</taxon>
        <taxon>Pseudonocardiales</taxon>
        <taxon>Pseudonocardiaceae</taxon>
        <taxon>Lentzea</taxon>
    </lineage>
</organism>
<dbReference type="PROSITE" id="PS50075">
    <property type="entry name" value="CARRIER"/>
    <property type="match status" value="2"/>
</dbReference>
<dbReference type="Gene3D" id="1.10.1200.10">
    <property type="entry name" value="ACP-like"/>
    <property type="match status" value="1"/>
</dbReference>
<comment type="caution">
    <text evidence="10">The sequence shown here is derived from an EMBL/GenBank/DDBJ whole genome shotgun (WGS) entry which is preliminary data.</text>
</comment>
<comment type="similarity">
    <text evidence="3">Belongs to the ATP-dependent AMP-binding enzyme family. MbtB subfamily.</text>
</comment>
<dbReference type="Pfam" id="PF00550">
    <property type="entry name" value="PP-binding"/>
    <property type="match status" value="2"/>
</dbReference>
<keyword evidence="5" id="KW-0596">Phosphopantetheine</keyword>
<evidence type="ECO:0000256" key="8">
    <source>
        <dbReference type="ARBA" id="ARBA00033440"/>
    </source>
</evidence>
<evidence type="ECO:0000256" key="1">
    <source>
        <dbReference type="ARBA" id="ARBA00001957"/>
    </source>
</evidence>
<dbReference type="Gene3D" id="3.30.559.10">
    <property type="entry name" value="Chloramphenicol acetyltransferase-like domain"/>
    <property type="match status" value="1"/>
</dbReference>
<dbReference type="Pfam" id="PF00668">
    <property type="entry name" value="Condensation"/>
    <property type="match status" value="1"/>
</dbReference>
<dbReference type="SMART" id="SM00823">
    <property type="entry name" value="PKS_PP"/>
    <property type="match status" value="2"/>
</dbReference>
<dbReference type="SUPFAM" id="SSF52777">
    <property type="entry name" value="CoA-dependent acyltransferases"/>
    <property type="match status" value="2"/>
</dbReference>
<name>A0ABU4VF38_9PSEU</name>
<dbReference type="InterPro" id="IPR020845">
    <property type="entry name" value="AMP-binding_CS"/>
</dbReference>
<dbReference type="Pfam" id="PF13193">
    <property type="entry name" value="AMP-binding_C"/>
    <property type="match status" value="1"/>
</dbReference>
<evidence type="ECO:0000256" key="7">
    <source>
        <dbReference type="ARBA" id="ARBA00022598"/>
    </source>
</evidence>
<sequence length="1139" mass="123511">MSVDQETGQTTAATLAGIWCDLLQVRSVADGDDFYELGGTSLTAIALVHRVESAFGEGVLTIDALDRNPGFASMADAVGEVLARGVDREAGEVSAPIDPSAPFALTPTQQAYWIGRGDDQPLGGVGSHVYFEFDAVDVDRDAFDRAVRTLVARHGMLRARFLPGGRQQIADESPWRLVVHDLSGLDESAVRAALAEIRSSLSHRRLEVERGEVFDIRLTVAGDGFTRIHFSFDLLVADGRSVQVVLDELSRLYADPSVALPLLDYDFAQYLADWDVRAKASRAADRAYWHGILAELPGAPALPLATSPEHIRKPRFVRSAHTVPAAEWQRFLAQAQAHGVTAAMALAAAYAEVLGRWSGEPRFLLNMPHFGRRVTHPAVPDMVGDFSDIVLLPVDLSTGSAFGERARALQSCQRENMAHSDYYGVEVLRDLARQSGSYGNPAPIVFSYNVFDAFGRDMVGDQFRRHFGELGFMITQTPQVWLDHQVYYRDDDVVLVWDAVDGLFEAGVVDDMFAAYVALLNELASDEGAWSRPVEITVPPHQQEARRAVHTTTPPSDVLLHQRFFRIAEEEPSRIALYQRNGGVVSYGELADSALRVAASLTSLGAVPSDVVAVMMPKGGNEIAAVMGVLAAGAAYLPIGADVPAERRRHILERAGARFALVPDGEPVPGWEGSAEVLTTSEATRAEPLPGPVPQSADAIAYLIFTSGSTGTPKGVEVTHRAAVNTIDWVNSRYGVGVDDRVLALTALDFDLSVYDNFGPLSRGGALVLVGEDQRRDVDAWWELIERHEITIWNSVPSLMDALLSARPGRRLPASLRLAVLSGDWIPLDLPGRLADAGGGKCRLAAMGGPTETAIWSNVFDGQAGDGWTSVPYGYPLSNQVHRVVDERGRDCPDWLPGELWVGGVCLARGYRDDPGQTAERFVADRGTRWYRTGDLVRYRPGGVLEMLGRTDFQVKVNGVRVELGEIDDVLRRHPGVRRGVTVAAGARTPQLVSFVVPTGTTVNLDDLRSFSSARLSSAAVPARVYVVDELPVTQNGKVDRRTLTEWVSDIAEISSTTDEPPRPGQEEAIAQQWELVLGAPVVSRSDNFFTLGGNSLLATSLVKSLRDSLGARISLRDLYSAPTVAAMAGLVAENGGSR</sequence>
<dbReference type="InterPro" id="IPR036736">
    <property type="entry name" value="ACP-like_sf"/>
</dbReference>
<reference evidence="10 11" key="1">
    <citation type="submission" date="2023-11" db="EMBL/GenBank/DDBJ databases">
        <title>Lentzea sokolovensis, sp. nov., Lentzea kristufkii, sp. nov., and Lentzea miocenensis, sp. nov., rare actinobacteria from Sokolov Coal Basin, Miocene lacustrine sediment, Czech Republic.</title>
        <authorList>
            <person name="Lara A."/>
            <person name="Kotroba L."/>
            <person name="Nouioui I."/>
            <person name="Neumann-Schaal M."/>
            <person name="Mast Y."/>
            <person name="Chronakova A."/>
        </authorList>
    </citation>
    <scope>NUCLEOTIDE SEQUENCE [LARGE SCALE GENOMIC DNA]</scope>
    <source>
        <strain evidence="10 11">BCCO 10_0061</strain>
    </source>
</reference>
<dbReference type="SUPFAM" id="SSF56801">
    <property type="entry name" value="Acetyl-CoA synthetase-like"/>
    <property type="match status" value="1"/>
</dbReference>
<dbReference type="Gene3D" id="3.40.50.12780">
    <property type="entry name" value="N-terminal domain of ligase-like"/>
    <property type="match status" value="1"/>
</dbReference>
<dbReference type="InterPro" id="IPR057737">
    <property type="entry name" value="Condensation_MtbB-like"/>
</dbReference>
<dbReference type="InterPro" id="IPR029058">
    <property type="entry name" value="AB_hydrolase_fold"/>
</dbReference>
<dbReference type="PANTHER" id="PTHR45527">
    <property type="entry name" value="NONRIBOSOMAL PEPTIDE SYNTHETASE"/>
    <property type="match status" value="1"/>
</dbReference>
<comment type="pathway">
    <text evidence="2">Siderophore biosynthesis; mycobactin biosynthesis.</text>
</comment>
<evidence type="ECO:0000256" key="3">
    <source>
        <dbReference type="ARBA" id="ARBA00007380"/>
    </source>
</evidence>
<dbReference type="InterPro" id="IPR023213">
    <property type="entry name" value="CAT-like_dom_sf"/>
</dbReference>
<dbReference type="InterPro" id="IPR010071">
    <property type="entry name" value="AA_adenyl_dom"/>
</dbReference>
<evidence type="ECO:0000313" key="10">
    <source>
        <dbReference type="EMBL" id="MDX8149495.1"/>
    </source>
</evidence>
<accession>A0ABU4VF38</accession>
<feature type="domain" description="Carrier" evidence="9">
    <location>
        <begin position="1061"/>
        <end position="1136"/>
    </location>
</feature>
<comment type="cofactor">
    <cofactor evidence="1">
        <name>pantetheine 4'-phosphate</name>
        <dbReference type="ChEBI" id="CHEBI:47942"/>
    </cofactor>
</comment>
<dbReference type="Pfam" id="PF00501">
    <property type="entry name" value="AMP-binding"/>
    <property type="match status" value="1"/>
</dbReference>
<dbReference type="PANTHER" id="PTHR45527:SF10">
    <property type="entry name" value="PYOCHELIN SYNTHASE PCHF"/>
    <property type="match status" value="1"/>
</dbReference>
<dbReference type="RefSeq" id="WP_319981477.1">
    <property type="nucleotide sequence ID" value="NZ_JAXAVU010000018.1"/>
</dbReference>
<dbReference type="InterPro" id="IPR025110">
    <property type="entry name" value="AMP-bd_C"/>
</dbReference>